<name>A0AAU7F900_9NEIS</name>
<evidence type="ECO:0000256" key="2">
    <source>
        <dbReference type="ARBA" id="ARBA00022490"/>
    </source>
</evidence>
<dbReference type="Pfam" id="PF13181">
    <property type="entry name" value="TPR_8"/>
    <property type="match status" value="2"/>
</dbReference>
<evidence type="ECO:0000256" key="1">
    <source>
        <dbReference type="ARBA" id="ARBA00004496"/>
    </source>
</evidence>
<comment type="similarity">
    <text evidence="5">Belongs to the Rap family.</text>
</comment>
<dbReference type="SUPFAM" id="SSF48452">
    <property type="entry name" value="TPR-like"/>
    <property type="match status" value="2"/>
</dbReference>
<gene>
    <name evidence="7" type="ORF">ABHF33_13630</name>
</gene>
<organism evidence="7">
    <name type="scientific">Chitinibacter mangrovi</name>
    <dbReference type="NCBI Taxonomy" id="3153927"/>
    <lineage>
        <taxon>Bacteria</taxon>
        <taxon>Pseudomonadati</taxon>
        <taxon>Pseudomonadota</taxon>
        <taxon>Betaproteobacteria</taxon>
        <taxon>Neisseriales</taxon>
        <taxon>Chitinibacteraceae</taxon>
        <taxon>Chitinibacter</taxon>
    </lineage>
</organism>
<protein>
    <recommendedName>
        <fullName evidence="8">Tetratricopeptide repeat protein</fullName>
    </recommendedName>
</protein>
<dbReference type="SMART" id="SM00028">
    <property type="entry name" value="TPR"/>
    <property type="match status" value="5"/>
</dbReference>
<dbReference type="Gene3D" id="1.25.40.10">
    <property type="entry name" value="Tetratricopeptide repeat domain"/>
    <property type="match status" value="2"/>
</dbReference>
<dbReference type="AlphaFoldDB" id="A0AAU7F900"/>
<evidence type="ECO:0000256" key="3">
    <source>
        <dbReference type="ARBA" id="ARBA00022737"/>
    </source>
</evidence>
<reference evidence="7" key="1">
    <citation type="submission" date="2024-05" db="EMBL/GenBank/DDBJ databases">
        <authorList>
            <person name="Yang L."/>
            <person name="Pan L."/>
        </authorList>
    </citation>
    <scope>NUCLEOTIDE SEQUENCE</scope>
    <source>
        <strain evidence="7">FCG-7</strain>
    </source>
</reference>
<evidence type="ECO:0000256" key="5">
    <source>
        <dbReference type="ARBA" id="ARBA00038253"/>
    </source>
</evidence>
<evidence type="ECO:0000313" key="7">
    <source>
        <dbReference type="EMBL" id="XBM00090.1"/>
    </source>
</evidence>
<dbReference type="RefSeq" id="WP_348944456.1">
    <property type="nucleotide sequence ID" value="NZ_CP157355.1"/>
</dbReference>
<proteinExistence type="inferred from homology"/>
<keyword evidence="2" id="KW-0963">Cytoplasm</keyword>
<dbReference type="EMBL" id="CP157355">
    <property type="protein sequence ID" value="XBM00090.1"/>
    <property type="molecule type" value="Genomic_DNA"/>
</dbReference>
<sequence length="337" mass="37810">MNEAELRRQIARARKLLHSQSTEALAIVLDARKHAKALQLPELEANTLCITALCVYDFGHYAEVLDYLDQIDQLASQNQIGQQEGELLQTYARTYYTMGEYAKASDYWRRCLTLPDSAIILDTRIKAHIGLGQLYYAHEHYESALAHHRRAEELAASSDDYQLQAAILINIAADLISCNKLSDAHVVLKGALPLVKADHNYRNEAEIYALIGQIQLLRGDYDKARMSLLVALKINRMHINQWGEASAMLTLGKVYLASGHIEMAREQLVEALNKACGLGAIHLQYNAHLALAEIYSKLGKSDIAEGHVLLHKTLRNQLLASTLESDLETMELRLELL</sequence>
<keyword evidence="3" id="KW-0677">Repeat</keyword>
<accession>A0AAU7F900</accession>
<evidence type="ECO:0000256" key="4">
    <source>
        <dbReference type="ARBA" id="ARBA00022803"/>
    </source>
</evidence>
<dbReference type="InterPro" id="IPR051476">
    <property type="entry name" value="Bac_ResReg_Asp_Phosphatase"/>
</dbReference>
<dbReference type="PROSITE" id="PS50005">
    <property type="entry name" value="TPR"/>
    <property type="match status" value="1"/>
</dbReference>
<evidence type="ECO:0000256" key="6">
    <source>
        <dbReference type="PROSITE-ProRule" id="PRU00339"/>
    </source>
</evidence>
<dbReference type="PANTHER" id="PTHR46630:SF1">
    <property type="entry name" value="TETRATRICOPEPTIDE REPEAT PROTEIN 29"/>
    <property type="match status" value="1"/>
</dbReference>
<dbReference type="InterPro" id="IPR019734">
    <property type="entry name" value="TPR_rpt"/>
</dbReference>
<feature type="repeat" description="TPR" evidence="6">
    <location>
        <begin position="125"/>
        <end position="158"/>
    </location>
</feature>
<keyword evidence="4 6" id="KW-0802">TPR repeat</keyword>
<dbReference type="PANTHER" id="PTHR46630">
    <property type="entry name" value="TETRATRICOPEPTIDE REPEAT PROTEIN 29"/>
    <property type="match status" value="1"/>
</dbReference>
<dbReference type="InterPro" id="IPR011990">
    <property type="entry name" value="TPR-like_helical_dom_sf"/>
</dbReference>
<dbReference type="KEGG" id="cmav:ABHF33_13630"/>
<comment type="subcellular location">
    <subcellularLocation>
        <location evidence="1">Cytoplasm</location>
    </subcellularLocation>
</comment>
<dbReference type="GO" id="GO:0005737">
    <property type="term" value="C:cytoplasm"/>
    <property type="evidence" value="ECO:0007669"/>
    <property type="project" value="UniProtKB-SubCell"/>
</dbReference>
<evidence type="ECO:0008006" key="8">
    <source>
        <dbReference type="Google" id="ProtNLM"/>
    </source>
</evidence>